<dbReference type="EMBL" id="OX459118">
    <property type="protein sequence ID" value="CAI9089971.1"/>
    <property type="molecule type" value="Genomic_DNA"/>
</dbReference>
<dbReference type="Proteomes" id="UP001161247">
    <property type="component" value="Chromosome 1"/>
</dbReference>
<sequence>MGKKTELQVEIIQENPLIVKGVDTQVIESQPEETLASRLAETLEARVGGSTSGLTAKEKCVVPVVIVDSPPTDSGRHHVEDTVHTDPEARVVDDMQMETNAQGVVGPPSQSAQLVVLQDIEALNDHSNHVIWINQLQFRNQTVLRSFMT</sequence>
<accession>A0AAV1C390</accession>
<name>A0AAV1C390_OLDCO</name>
<gene>
    <name evidence="1" type="ORF">OLC1_LOCUS2224</name>
</gene>
<dbReference type="AlphaFoldDB" id="A0AAV1C390"/>
<protein>
    <submittedName>
        <fullName evidence="1">OLC1v1024629C1</fullName>
    </submittedName>
</protein>
<reference evidence="1" key="1">
    <citation type="submission" date="2023-03" db="EMBL/GenBank/DDBJ databases">
        <authorList>
            <person name="Julca I."/>
        </authorList>
    </citation>
    <scope>NUCLEOTIDE SEQUENCE</scope>
</reference>
<evidence type="ECO:0000313" key="2">
    <source>
        <dbReference type="Proteomes" id="UP001161247"/>
    </source>
</evidence>
<proteinExistence type="predicted"/>
<organism evidence="1 2">
    <name type="scientific">Oldenlandia corymbosa var. corymbosa</name>
    <dbReference type="NCBI Taxonomy" id="529605"/>
    <lineage>
        <taxon>Eukaryota</taxon>
        <taxon>Viridiplantae</taxon>
        <taxon>Streptophyta</taxon>
        <taxon>Embryophyta</taxon>
        <taxon>Tracheophyta</taxon>
        <taxon>Spermatophyta</taxon>
        <taxon>Magnoliopsida</taxon>
        <taxon>eudicotyledons</taxon>
        <taxon>Gunneridae</taxon>
        <taxon>Pentapetalae</taxon>
        <taxon>asterids</taxon>
        <taxon>lamiids</taxon>
        <taxon>Gentianales</taxon>
        <taxon>Rubiaceae</taxon>
        <taxon>Rubioideae</taxon>
        <taxon>Spermacoceae</taxon>
        <taxon>Hedyotis-Oldenlandia complex</taxon>
        <taxon>Oldenlandia</taxon>
    </lineage>
</organism>
<evidence type="ECO:0000313" key="1">
    <source>
        <dbReference type="EMBL" id="CAI9089971.1"/>
    </source>
</evidence>
<keyword evidence="2" id="KW-1185">Reference proteome</keyword>